<evidence type="ECO:0000313" key="2">
    <source>
        <dbReference type="Proteomes" id="UP001059041"/>
    </source>
</evidence>
<evidence type="ECO:0000313" key="1">
    <source>
        <dbReference type="EMBL" id="KAI7813926.1"/>
    </source>
</evidence>
<protein>
    <submittedName>
        <fullName evidence="1">Uncharacterized protein</fullName>
    </submittedName>
</protein>
<sequence length="69" mass="7675">MHSILKTFSGLRNSSLITVNERENHHVHLKNPGNGNASLSSEWTPVDSTVCFHPARHSNCLFICSSTKQ</sequence>
<dbReference type="AlphaFoldDB" id="A0A9W8CAV8"/>
<organism evidence="1 2">
    <name type="scientific">Triplophysa rosa</name>
    <name type="common">Cave loach</name>
    <dbReference type="NCBI Taxonomy" id="992332"/>
    <lineage>
        <taxon>Eukaryota</taxon>
        <taxon>Metazoa</taxon>
        <taxon>Chordata</taxon>
        <taxon>Craniata</taxon>
        <taxon>Vertebrata</taxon>
        <taxon>Euteleostomi</taxon>
        <taxon>Actinopterygii</taxon>
        <taxon>Neopterygii</taxon>
        <taxon>Teleostei</taxon>
        <taxon>Ostariophysi</taxon>
        <taxon>Cypriniformes</taxon>
        <taxon>Nemacheilidae</taxon>
        <taxon>Triplophysa</taxon>
    </lineage>
</organism>
<comment type="caution">
    <text evidence="1">The sequence shown here is derived from an EMBL/GenBank/DDBJ whole genome shotgun (WGS) entry which is preliminary data.</text>
</comment>
<dbReference type="EMBL" id="JAFHDT010000001">
    <property type="protein sequence ID" value="KAI7813926.1"/>
    <property type="molecule type" value="Genomic_DNA"/>
</dbReference>
<reference evidence="1" key="1">
    <citation type="submission" date="2021-02" db="EMBL/GenBank/DDBJ databases">
        <title>Comparative genomics reveals that relaxation of natural selection precedes convergent phenotypic evolution of cavefish.</title>
        <authorList>
            <person name="Peng Z."/>
        </authorList>
    </citation>
    <scope>NUCLEOTIDE SEQUENCE</scope>
    <source>
        <tissue evidence="1">Muscle</tissue>
    </source>
</reference>
<dbReference type="Proteomes" id="UP001059041">
    <property type="component" value="Linkage Group LG1"/>
</dbReference>
<keyword evidence="2" id="KW-1185">Reference proteome</keyword>
<gene>
    <name evidence="1" type="ORF">IRJ41_004641</name>
</gene>
<accession>A0A9W8CAV8</accession>
<name>A0A9W8CAV8_TRIRA</name>
<proteinExistence type="predicted"/>